<feature type="region of interest" description="Disordered" evidence="1">
    <location>
        <begin position="99"/>
        <end position="128"/>
    </location>
</feature>
<dbReference type="Proteomes" id="UP001234880">
    <property type="component" value="Unassembled WGS sequence"/>
</dbReference>
<protein>
    <submittedName>
        <fullName evidence="2">Tfp pilus assembly protein FimT</fullName>
    </submittedName>
</protein>
<comment type="caution">
    <text evidence="2">The sequence shown here is derived from an EMBL/GenBank/DDBJ whole genome shotgun (WGS) entry which is preliminary data.</text>
</comment>
<evidence type="ECO:0000313" key="3">
    <source>
        <dbReference type="Proteomes" id="UP001234880"/>
    </source>
</evidence>
<reference evidence="2 3" key="1">
    <citation type="submission" date="2023-07" db="EMBL/GenBank/DDBJ databases">
        <title>Sequencing the genomes of 1000 actinobacteria strains.</title>
        <authorList>
            <person name="Klenk H.-P."/>
        </authorList>
    </citation>
    <scope>NUCLEOTIDE SEQUENCE [LARGE SCALE GENOMIC DNA]</scope>
    <source>
        <strain evidence="2 3">DSM 41600</strain>
    </source>
</reference>
<sequence>MTGSESGFLNTLRALGTFRREHLGNRPSDRALSRLAGISASTVGDWLRGTRFPQRLEQVLAVIKGIRSEAVRRGLPSATATSIFDDSRWRAAYDQELERRTQNTRAAVERAQALSAQRGGPRMAGAEP</sequence>
<evidence type="ECO:0000256" key="1">
    <source>
        <dbReference type="SAM" id="MobiDB-lite"/>
    </source>
</evidence>
<gene>
    <name evidence="2" type="ORF">JOF35_005173</name>
</gene>
<proteinExistence type="predicted"/>
<keyword evidence="3" id="KW-1185">Reference proteome</keyword>
<dbReference type="EMBL" id="JAURUE010000001">
    <property type="protein sequence ID" value="MDP9612896.1"/>
    <property type="molecule type" value="Genomic_DNA"/>
</dbReference>
<name>A0ABT9KWT5_9ACTN</name>
<accession>A0ABT9KWT5</accession>
<organism evidence="2 3">
    <name type="scientific">Streptomyces demainii</name>
    <dbReference type="NCBI Taxonomy" id="588122"/>
    <lineage>
        <taxon>Bacteria</taxon>
        <taxon>Bacillati</taxon>
        <taxon>Actinomycetota</taxon>
        <taxon>Actinomycetes</taxon>
        <taxon>Kitasatosporales</taxon>
        <taxon>Streptomycetaceae</taxon>
        <taxon>Streptomyces</taxon>
    </lineage>
</organism>
<dbReference type="RefSeq" id="WP_307111248.1">
    <property type="nucleotide sequence ID" value="NZ_JAURUE010000001.1"/>
</dbReference>
<evidence type="ECO:0000313" key="2">
    <source>
        <dbReference type="EMBL" id="MDP9612896.1"/>
    </source>
</evidence>